<dbReference type="InterPro" id="IPR036188">
    <property type="entry name" value="FAD/NAD-bd_sf"/>
</dbReference>
<dbReference type="STRING" id="28045.AWB95_16480"/>
<feature type="domain" description="Amine oxidase" evidence="1">
    <location>
        <begin position="11"/>
        <end position="497"/>
    </location>
</feature>
<evidence type="ECO:0000313" key="2">
    <source>
        <dbReference type="EMBL" id="ORV09829.1"/>
    </source>
</evidence>
<dbReference type="RefSeq" id="WP_062540521.1">
    <property type="nucleotide sequence ID" value="NZ_BBUN01000226.1"/>
</dbReference>
<comment type="caution">
    <text evidence="2">The sequence shown here is derived from an EMBL/GenBank/DDBJ whole genome shotgun (WGS) entry which is preliminary data.</text>
</comment>
<dbReference type="InterPro" id="IPR002937">
    <property type="entry name" value="Amino_oxidase"/>
</dbReference>
<dbReference type="GO" id="GO:0016491">
    <property type="term" value="F:oxidoreductase activity"/>
    <property type="evidence" value="ECO:0007669"/>
    <property type="project" value="InterPro"/>
</dbReference>
<dbReference type="EMBL" id="PDKV01000006">
    <property type="protein sequence ID" value="PIB79638.1"/>
    <property type="molecule type" value="Genomic_DNA"/>
</dbReference>
<protein>
    <submittedName>
        <fullName evidence="2">Polyprenyl synthetase</fullName>
    </submittedName>
</protein>
<dbReference type="Pfam" id="PF01593">
    <property type="entry name" value="Amino_oxidase"/>
    <property type="match status" value="1"/>
</dbReference>
<dbReference type="SUPFAM" id="SSF51905">
    <property type="entry name" value="FAD/NAD(P)-binding domain"/>
    <property type="match status" value="1"/>
</dbReference>
<organism evidence="2 4">
    <name type="scientific">Mycobacterium celatum</name>
    <dbReference type="NCBI Taxonomy" id="28045"/>
    <lineage>
        <taxon>Bacteria</taxon>
        <taxon>Bacillati</taxon>
        <taxon>Actinomycetota</taxon>
        <taxon>Actinomycetes</taxon>
        <taxon>Mycobacteriales</taxon>
        <taxon>Mycobacteriaceae</taxon>
        <taxon>Mycobacterium</taxon>
    </lineage>
</organism>
<evidence type="ECO:0000259" key="1">
    <source>
        <dbReference type="Pfam" id="PF01593"/>
    </source>
</evidence>
<dbReference type="PANTHER" id="PTHR42923:SF46">
    <property type="entry name" value="AMINE OXIDASE"/>
    <property type="match status" value="1"/>
</dbReference>
<dbReference type="AlphaFoldDB" id="A0A1X1RMH9"/>
<accession>A0A1X1RMH9</accession>
<name>A0A1X1RMH9_MYCCE</name>
<dbReference type="InterPro" id="IPR050464">
    <property type="entry name" value="Zeta_carotene_desat/Oxidored"/>
</dbReference>
<sequence length="571" mass="62695">MTSVAVLGGGIGGLTAAHELAQRGFDVTVYELRDAFGGKARSMPVPGSGTGKRDDLPAEHGFRFFPGFYRHIPDTMARIPYKNRTVADHLTASKRMLLAQANNGNELIGIAERPSSLDDVEVMIRFMWGVGVGLGIPPPEIAWFFDRLLTLLCSCDERRFGEWELVSWWDFMGAEQRSPAFQKFLADGMTRTLVAARAHEMSARTGGLILCQLMYDLVRGGGRMDQVLDGPTSEVWIDPWIAHLTGLGVKLRSGCQVAAIDCTSGRITHVIIGGAGGPERVVADHYVAALPVERLRTLVSPALCEAEPRLAALPQLVVRWMNGAMFYLYRDVPLVRGHAIFIDSQWALTAISQAQFWPGIDLSQRGDGSVQGILSVDISEWKRKGRHVKKTAMKCSPAEIQTEVWGELVDAIDDGSLDPANVHSFFLDPAIQPPNPTKAANLEPLLVNTKGSWADRPDAVTRIPNLFLAADFVRTYTDLATMEAANEAARRAVNGILDATGSTAPRCPIWTLREPGVLAPFRKLDQVRWRLGRPVTKPPIRVKPDGKPVHSGPLARGLLAVMRRMHTGRRK</sequence>
<proteinExistence type="predicted"/>
<dbReference type="Gene3D" id="3.50.50.60">
    <property type="entry name" value="FAD/NAD(P)-binding domain"/>
    <property type="match status" value="1"/>
</dbReference>
<dbReference type="Proteomes" id="UP000193907">
    <property type="component" value="Unassembled WGS sequence"/>
</dbReference>
<keyword evidence="4" id="KW-1185">Reference proteome</keyword>
<evidence type="ECO:0000313" key="3">
    <source>
        <dbReference type="EMBL" id="PIB79638.1"/>
    </source>
</evidence>
<dbReference type="PANTHER" id="PTHR42923">
    <property type="entry name" value="PROTOPORPHYRINOGEN OXIDASE"/>
    <property type="match status" value="1"/>
</dbReference>
<evidence type="ECO:0000313" key="5">
    <source>
        <dbReference type="Proteomes" id="UP000230971"/>
    </source>
</evidence>
<dbReference type="Proteomes" id="UP000230971">
    <property type="component" value="Unassembled WGS sequence"/>
</dbReference>
<reference evidence="2 4" key="1">
    <citation type="submission" date="2016-01" db="EMBL/GenBank/DDBJ databases">
        <title>The new phylogeny of the genus Mycobacterium.</title>
        <authorList>
            <person name="Tarcisio F."/>
            <person name="Conor M."/>
            <person name="Antonella G."/>
            <person name="Elisabetta G."/>
            <person name="Giulia F.S."/>
            <person name="Sara T."/>
            <person name="Anna F."/>
            <person name="Clotilde B."/>
            <person name="Roberto B."/>
            <person name="Veronica D.S."/>
            <person name="Fabio R."/>
            <person name="Monica P."/>
            <person name="Olivier J."/>
            <person name="Enrico T."/>
            <person name="Nicola S."/>
        </authorList>
    </citation>
    <scope>NUCLEOTIDE SEQUENCE [LARGE SCALE GENOMIC DNA]</scope>
    <source>
        <strain evidence="2 4">DSM 44243</strain>
    </source>
</reference>
<dbReference type="EMBL" id="LQOM01000037">
    <property type="protein sequence ID" value="ORV09829.1"/>
    <property type="molecule type" value="Genomic_DNA"/>
</dbReference>
<evidence type="ECO:0000313" key="4">
    <source>
        <dbReference type="Proteomes" id="UP000193907"/>
    </source>
</evidence>
<gene>
    <name evidence="2" type="ORF">AWB95_16480</name>
    <name evidence="3" type="ORF">CQY23_06890</name>
</gene>
<reference evidence="3 5" key="2">
    <citation type="journal article" date="2017" name="Infect. Genet. Evol.">
        <title>The new phylogeny of the genus Mycobacterium: The old and the news.</title>
        <authorList>
            <person name="Tortoli E."/>
            <person name="Fedrizzi T."/>
            <person name="Meehan C.J."/>
            <person name="Trovato A."/>
            <person name="Grottola A."/>
            <person name="Giacobazzi E."/>
            <person name="Serpini G.F."/>
            <person name="Tagliazucchi S."/>
            <person name="Fabio A."/>
            <person name="Bettua C."/>
            <person name="Bertorelli R."/>
            <person name="Frascaro F."/>
            <person name="De Sanctis V."/>
            <person name="Pecorari M."/>
            <person name="Jousson O."/>
            <person name="Segata N."/>
            <person name="Cirillo D.M."/>
        </authorList>
    </citation>
    <scope>NUCLEOTIDE SEQUENCE [LARGE SCALE GENOMIC DNA]</scope>
    <source>
        <strain evidence="3 5">NCTC 12882</strain>
    </source>
</reference>
<dbReference type="OrthoDB" id="8845488at2"/>